<feature type="domain" description="UBP-type" evidence="8">
    <location>
        <begin position="235"/>
        <end position="356"/>
    </location>
</feature>
<dbReference type="PROSITE" id="PS50089">
    <property type="entry name" value="ZF_RING_2"/>
    <property type="match status" value="1"/>
</dbReference>
<keyword evidence="1" id="KW-0479">Metal-binding</keyword>
<dbReference type="SMART" id="SM00290">
    <property type="entry name" value="ZnF_UBP"/>
    <property type="match status" value="1"/>
</dbReference>
<dbReference type="SMART" id="SM00184">
    <property type="entry name" value="RING"/>
    <property type="match status" value="1"/>
</dbReference>
<evidence type="ECO:0000259" key="8">
    <source>
        <dbReference type="PROSITE" id="PS50271"/>
    </source>
</evidence>
<keyword evidence="2 4" id="KW-0863">Zinc-finger</keyword>
<dbReference type="Proteomes" id="UP000449547">
    <property type="component" value="Unassembled WGS sequence"/>
</dbReference>
<dbReference type="InterPro" id="IPR001841">
    <property type="entry name" value="Znf_RING"/>
</dbReference>
<evidence type="ECO:0000313" key="9">
    <source>
        <dbReference type="EMBL" id="KAA8908620.1"/>
    </source>
</evidence>
<evidence type="ECO:0000313" key="10">
    <source>
        <dbReference type="Proteomes" id="UP000449547"/>
    </source>
</evidence>
<dbReference type="OrthoDB" id="273556at2759"/>
<sequence length="502" mass="55755">MAVAGGCGGLSAVRHRDDPTAMATGGVYTIVIDTTSADFRRGKLSIESVSMNEPVQASVLGERTVRLFRHHDAATDRWATAAVASTAAIVAVPNYMTPDDLCRFVGTQYLKQVSHLRILRSSKTSRFMALLKFNDEAQCHKFVECFDGKQFNSIEPELCHVVAVAQVEVESALSRHPQIAPIIAADDAADELGELRELPSCPVCLERLDTAISGLVTIPCSHTFHCHCLTKWRDDTCPVCRYSAHPANREVRHTLAGPQEGSSSRATASSVDNSSPEHCDDCDVTSDLWVCLVCGKVGCSRYAPHRHSLEHFVSTGHCFAMELTTSRVWDYASDRYVHRLVTNDADGKLVELPDKDMTGAGATKSAEEKADAVTYEYDQLLISQLQSQREHYERLLSRQQSGAVPSQQLRERLAAKDRRLQELAALNDGLSKKVEFLEQQQQELVRQNQELAHQSQELADQVKDLMFFLDTQAKCKDDPEMQQGTVVMTPAPTPRRSKKKRK</sequence>
<dbReference type="GO" id="GO:0007265">
    <property type="term" value="P:Ras protein signal transduction"/>
    <property type="evidence" value="ECO:0007669"/>
    <property type="project" value="TreeGrafter"/>
</dbReference>
<dbReference type="InterPro" id="IPR001607">
    <property type="entry name" value="Znf_UBP"/>
</dbReference>
<protein>
    <recommendedName>
        <fullName evidence="11">RING-type domain-containing protein</fullName>
    </recommendedName>
</protein>
<dbReference type="Pfam" id="PF07576">
    <property type="entry name" value="BRAP2"/>
    <property type="match status" value="1"/>
</dbReference>
<dbReference type="AlphaFoldDB" id="A0A642V652"/>
<dbReference type="PANTHER" id="PTHR24007">
    <property type="entry name" value="BRCA1-ASSOCIATED PROTEIN"/>
    <property type="match status" value="1"/>
</dbReference>
<evidence type="ECO:0000256" key="2">
    <source>
        <dbReference type="ARBA" id="ARBA00022771"/>
    </source>
</evidence>
<dbReference type="GO" id="GO:0005737">
    <property type="term" value="C:cytoplasm"/>
    <property type="evidence" value="ECO:0007669"/>
    <property type="project" value="TreeGrafter"/>
</dbReference>
<keyword evidence="3" id="KW-0862">Zinc</keyword>
<dbReference type="InterPro" id="IPR011422">
    <property type="entry name" value="BRAP2/ETP1_RRM"/>
</dbReference>
<evidence type="ECO:0000256" key="6">
    <source>
        <dbReference type="SAM" id="MobiDB-lite"/>
    </source>
</evidence>
<keyword evidence="5" id="KW-0175">Coiled coil</keyword>
<dbReference type="RefSeq" id="XP_034015108.1">
    <property type="nucleotide sequence ID" value="XM_034154194.1"/>
</dbReference>
<dbReference type="GO" id="GO:0061630">
    <property type="term" value="F:ubiquitin protein ligase activity"/>
    <property type="evidence" value="ECO:0007669"/>
    <property type="project" value="TreeGrafter"/>
</dbReference>
<dbReference type="GO" id="GO:0008270">
    <property type="term" value="F:zinc ion binding"/>
    <property type="evidence" value="ECO:0007669"/>
    <property type="project" value="UniProtKB-KW"/>
</dbReference>
<dbReference type="OMA" id="SIECIDM"/>
<evidence type="ECO:0000256" key="3">
    <source>
        <dbReference type="ARBA" id="ARBA00022833"/>
    </source>
</evidence>
<evidence type="ECO:0000256" key="4">
    <source>
        <dbReference type="PROSITE-ProRule" id="PRU00502"/>
    </source>
</evidence>
<evidence type="ECO:0000256" key="1">
    <source>
        <dbReference type="ARBA" id="ARBA00022723"/>
    </source>
</evidence>
<keyword evidence="10" id="KW-1185">Reference proteome</keyword>
<dbReference type="Gene3D" id="3.30.40.10">
    <property type="entry name" value="Zinc/RING finger domain, C3HC4 (zinc finger)"/>
    <property type="match status" value="2"/>
</dbReference>
<dbReference type="EMBL" id="SWFT01000005">
    <property type="protein sequence ID" value="KAA8908620.1"/>
    <property type="molecule type" value="Genomic_DNA"/>
</dbReference>
<dbReference type="InterPro" id="IPR013083">
    <property type="entry name" value="Znf_RING/FYVE/PHD"/>
</dbReference>
<organism evidence="9 10">
    <name type="scientific">Diutina rugosa</name>
    <name type="common">Yeast</name>
    <name type="synonym">Candida rugosa</name>
    <dbReference type="NCBI Taxonomy" id="5481"/>
    <lineage>
        <taxon>Eukaryota</taxon>
        <taxon>Fungi</taxon>
        <taxon>Dikarya</taxon>
        <taxon>Ascomycota</taxon>
        <taxon>Saccharomycotina</taxon>
        <taxon>Pichiomycetes</taxon>
        <taxon>Debaryomycetaceae</taxon>
        <taxon>Diutina</taxon>
    </lineage>
</organism>
<dbReference type="SUPFAM" id="SSF57850">
    <property type="entry name" value="RING/U-box"/>
    <property type="match status" value="2"/>
</dbReference>
<reference evidence="9 10" key="1">
    <citation type="submission" date="2019-07" db="EMBL/GenBank/DDBJ databases">
        <title>Genome assembly of two rare yeast pathogens: Diutina rugosa and Trichomonascus ciferrii.</title>
        <authorList>
            <person name="Mixao V."/>
            <person name="Saus E."/>
            <person name="Hansen A."/>
            <person name="Lass-Flor C."/>
            <person name="Gabaldon T."/>
        </authorList>
    </citation>
    <scope>NUCLEOTIDE SEQUENCE [LARGE SCALE GENOMIC DNA]</scope>
    <source>
        <strain evidence="9 10">CBS 613</strain>
    </source>
</reference>
<dbReference type="PROSITE" id="PS50271">
    <property type="entry name" value="ZF_UBP"/>
    <property type="match status" value="1"/>
</dbReference>
<dbReference type="PANTHER" id="PTHR24007:SF7">
    <property type="entry name" value="BRCA1-ASSOCIATED PROTEIN"/>
    <property type="match status" value="1"/>
</dbReference>
<dbReference type="VEuPathDB" id="FungiDB:DIURU_000163"/>
<dbReference type="GeneID" id="54778816"/>
<dbReference type="InterPro" id="IPR047243">
    <property type="entry name" value="RING-H2_BRAP2"/>
</dbReference>
<dbReference type="CDD" id="cd16457">
    <property type="entry name" value="RING-H2_BRAP2"/>
    <property type="match status" value="1"/>
</dbReference>
<proteinExistence type="predicted"/>
<dbReference type="Pfam" id="PF02148">
    <property type="entry name" value="zf-UBP"/>
    <property type="match status" value="1"/>
</dbReference>
<gene>
    <name evidence="9" type="ORF">DIURU_000163</name>
</gene>
<feature type="coiled-coil region" evidence="5">
    <location>
        <begin position="406"/>
        <end position="461"/>
    </location>
</feature>
<accession>A0A642V652</accession>
<evidence type="ECO:0008006" key="11">
    <source>
        <dbReference type="Google" id="ProtNLM"/>
    </source>
</evidence>
<comment type="caution">
    <text evidence="9">The sequence shown here is derived from an EMBL/GenBank/DDBJ whole genome shotgun (WGS) entry which is preliminary data.</text>
</comment>
<feature type="region of interest" description="Disordered" evidence="6">
    <location>
        <begin position="479"/>
        <end position="502"/>
    </location>
</feature>
<dbReference type="GO" id="GO:0016567">
    <property type="term" value="P:protein ubiquitination"/>
    <property type="evidence" value="ECO:0007669"/>
    <property type="project" value="TreeGrafter"/>
</dbReference>
<name>A0A642V652_DIURU</name>
<feature type="region of interest" description="Disordered" evidence="6">
    <location>
        <begin position="251"/>
        <end position="275"/>
    </location>
</feature>
<dbReference type="Pfam" id="PF13639">
    <property type="entry name" value="zf-RING_2"/>
    <property type="match status" value="1"/>
</dbReference>
<evidence type="ECO:0000259" key="7">
    <source>
        <dbReference type="PROSITE" id="PS50089"/>
    </source>
</evidence>
<feature type="compositionally biased region" description="Polar residues" evidence="6">
    <location>
        <begin position="260"/>
        <end position="274"/>
    </location>
</feature>
<evidence type="ECO:0000256" key="5">
    <source>
        <dbReference type="SAM" id="Coils"/>
    </source>
</evidence>
<feature type="domain" description="RING-type" evidence="7">
    <location>
        <begin position="201"/>
        <end position="241"/>
    </location>
</feature>